<name>A0ABW3C3K2_SPHXN</name>
<evidence type="ECO:0000313" key="2">
    <source>
        <dbReference type="Proteomes" id="UP001597124"/>
    </source>
</evidence>
<comment type="caution">
    <text evidence="1">The sequence shown here is derived from an EMBL/GenBank/DDBJ whole genome shotgun (WGS) entry which is preliminary data.</text>
</comment>
<keyword evidence="2" id="KW-1185">Reference proteome</keyword>
<reference evidence="2" key="1">
    <citation type="journal article" date="2019" name="Int. J. Syst. Evol. Microbiol.">
        <title>The Global Catalogue of Microorganisms (GCM) 10K type strain sequencing project: providing services to taxonomists for standard genome sequencing and annotation.</title>
        <authorList>
            <consortium name="The Broad Institute Genomics Platform"/>
            <consortium name="The Broad Institute Genome Sequencing Center for Infectious Disease"/>
            <person name="Wu L."/>
            <person name="Ma J."/>
        </authorList>
    </citation>
    <scope>NUCLEOTIDE SEQUENCE [LARGE SCALE GENOMIC DNA]</scope>
    <source>
        <strain evidence="2">CCUG 52537</strain>
    </source>
</reference>
<proteinExistence type="predicted"/>
<evidence type="ECO:0000313" key="1">
    <source>
        <dbReference type="EMBL" id="MFD0849051.1"/>
    </source>
</evidence>
<protein>
    <submittedName>
        <fullName evidence="1">Uncharacterized protein</fullName>
    </submittedName>
</protein>
<accession>A0ABW3C3K2</accession>
<organism evidence="1 2">
    <name type="scientific">Sphingosinicella xenopeptidilytica</name>
    <dbReference type="NCBI Taxonomy" id="364098"/>
    <lineage>
        <taxon>Bacteria</taxon>
        <taxon>Pseudomonadati</taxon>
        <taxon>Pseudomonadota</taxon>
        <taxon>Alphaproteobacteria</taxon>
        <taxon>Sphingomonadales</taxon>
        <taxon>Sphingosinicellaceae</taxon>
        <taxon>Sphingosinicella</taxon>
    </lineage>
</organism>
<dbReference type="EMBL" id="JBHTIK010000006">
    <property type="protein sequence ID" value="MFD0849051.1"/>
    <property type="molecule type" value="Genomic_DNA"/>
</dbReference>
<sequence>MNRPSYADILEANNLMQSIGDETYWLCLTRTVQESKLFPVSAYIMFSYVNAFYRYPSLLRKIEARMSAEEIADRSRNMGIKIQNSHMGWCLPAFYLLGREWLISLGLLRPQDALEDVIYVLDFWKRFQLSWHRNSGHRTNREYGHRAQILPDRRLEIFRDDMFACEPGDDLHAAAHAFMATASQYGFLVSCESRISLTNSGPYRIDDRHEMLVRDFMDMAECSLPWLDGVAAEVPYNNFTVAMSVRDCHFHLVDDWGSFESTPGFTADKLAGVGLYTSDPLTEGFVPLGMGSREELTETFRELNDILKDATNKLWMRMADWTRDQLLEAGALIYFAVVKDLAHVAGVFEVEDWMEIDPRAERFRPLFNDEYGNVALGELVAGLTFPNQQASPFTMMQHSDRPTRMLTPIPYSVLAGEDYVPTSGPIQRGTTTLDPKVDRYCTSRGRLTLAEYNRLAQEHVPEVCSDKYRYLCETWLKYNADTPLADELYKVEQRQSRTLKDRGVRKGEA</sequence>
<gene>
    <name evidence="1" type="ORF">ACFQ00_12005</name>
</gene>
<dbReference type="Proteomes" id="UP001597124">
    <property type="component" value="Unassembled WGS sequence"/>
</dbReference>
<dbReference type="RefSeq" id="WP_381490990.1">
    <property type="nucleotide sequence ID" value="NZ_JBHTIK010000006.1"/>
</dbReference>